<protein>
    <recommendedName>
        <fullName evidence="3">Repeat-companion domain protein</fullName>
    </recommendedName>
</protein>
<dbReference type="AlphaFoldDB" id="F0SQL8"/>
<proteinExistence type="predicted"/>
<dbReference type="HOGENOM" id="CLU_818563_0_0_0"/>
<reference evidence="2" key="1">
    <citation type="submission" date="2011-02" db="EMBL/GenBank/DDBJ databases">
        <title>The complete genome of Planctomyces brasiliensis DSM 5305.</title>
        <authorList>
            <person name="Lucas S."/>
            <person name="Copeland A."/>
            <person name="Lapidus A."/>
            <person name="Bruce D."/>
            <person name="Goodwin L."/>
            <person name="Pitluck S."/>
            <person name="Kyrpides N."/>
            <person name="Mavromatis K."/>
            <person name="Pagani I."/>
            <person name="Ivanova N."/>
            <person name="Ovchinnikova G."/>
            <person name="Lu M."/>
            <person name="Detter J.C."/>
            <person name="Han C."/>
            <person name="Land M."/>
            <person name="Hauser L."/>
            <person name="Markowitz V."/>
            <person name="Cheng J.-F."/>
            <person name="Hugenholtz P."/>
            <person name="Woyke T."/>
            <person name="Wu D."/>
            <person name="Tindall B."/>
            <person name="Pomrenke H.G."/>
            <person name="Brambilla E."/>
            <person name="Klenk H.-P."/>
            <person name="Eisen J.A."/>
        </authorList>
    </citation>
    <scope>NUCLEOTIDE SEQUENCE [LARGE SCALE GENOMIC DNA]</scope>
    <source>
        <strain evidence="2">ATCC 49424 / DSM 5305 / JCM 21570 / NBRC 103401 / IFAM 1448</strain>
    </source>
</reference>
<dbReference type="KEGG" id="pbs:Plabr_1436"/>
<dbReference type="SUPFAM" id="SSF52047">
    <property type="entry name" value="RNI-like"/>
    <property type="match status" value="1"/>
</dbReference>
<dbReference type="EMBL" id="CP002546">
    <property type="protein sequence ID" value="ADY59048.1"/>
    <property type="molecule type" value="Genomic_DNA"/>
</dbReference>
<organism evidence="1 2">
    <name type="scientific">Rubinisphaera brasiliensis (strain ATCC 49424 / DSM 5305 / JCM 21570 / IAM 15109 / NBRC 103401 / IFAM 1448)</name>
    <name type="common">Planctomyces brasiliensis</name>
    <dbReference type="NCBI Taxonomy" id="756272"/>
    <lineage>
        <taxon>Bacteria</taxon>
        <taxon>Pseudomonadati</taxon>
        <taxon>Planctomycetota</taxon>
        <taxon>Planctomycetia</taxon>
        <taxon>Planctomycetales</taxon>
        <taxon>Planctomycetaceae</taxon>
        <taxon>Rubinisphaera</taxon>
    </lineage>
</organism>
<evidence type="ECO:0008006" key="3">
    <source>
        <dbReference type="Google" id="ProtNLM"/>
    </source>
</evidence>
<dbReference type="Proteomes" id="UP000006860">
    <property type="component" value="Chromosome"/>
</dbReference>
<accession>F0SQL8</accession>
<dbReference type="eggNOG" id="COG4886">
    <property type="taxonomic scope" value="Bacteria"/>
</dbReference>
<keyword evidence="2" id="KW-1185">Reference proteome</keyword>
<dbReference type="RefSeq" id="WP_013627777.1">
    <property type="nucleotide sequence ID" value="NC_015174.1"/>
</dbReference>
<evidence type="ECO:0000313" key="2">
    <source>
        <dbReference type="Proteomes" id="UP000006860"/>
    </source>
</evidence>
<dbReference type="InterPro" id="IPR032675">
    <property type="entry name" value="LRR_dom_sf"/>
</dbReference>
<name>F0SQL8_RUBBR</name>
<evidence type="ECO:0000313" key="1">
    <source>
        <dbReference type="EMBL" id="ADY59048.1"/>
    </source>
</evidence>
<gene>
    <name evidence="1" type="ordered locus">Plabr_1436</name>
</gene>
<dbReference type="Gene3D" id="3.80.10.10">
    <property type="entry name" value="Ribonuclease Inhibitor"/>
    <property type="match status" value="1"/>
</dbReference>
<sequence>MPYFSPGEYYYETKPPTVDMLQFKENCAACGGENSLVFGGAVWDRVFREEADAREQVVSLADLKKRLLSEAYQEYEKQRSLVDCTTLMHRSQKTEDSAARVPQTLRFTSIADYDAVHARRRAGDTLEFYSRGGLAECELISKCDDITSVHLFGSEVNDRCVALLLQNAAIHTLRLQDTSITSETFKHIAAAGPRLRSLAIHSSDLSGAELSPSLSGSQLQKLKLVRCDLTEKSFCSLPNLKELDLSFSTFSPELLCQIIPADTALADLNLSGTKATSNAVDNFLKSSRAKYLAINFCEQLMRPLDDFSRLRSLQVRGISYDLVQLVSFIETHKNIRVEF</sequence>